<dbReference type="Pfam" id="PF13967">
    <property type="entry name" value="RSN1_TM"/>
    <property type="match status" value="1"/>
</dbReference>
<feature type="domain" description="CSC1/OSCA1-like N-terminal transmembrane" evidence="10">
    <location>
        <begin position="24"/>
        <end position="180"/>
    </location>
</feature>
<evidence type="ECO:0000256" key="4">
    <source>
        <dbReference type="ARBA" id="ARBA00022692"/>
    </source>
</evidence>
<feature type="region of interest" description="Disordered" evidence="7">
    <location>
        <begin position="312"/>
        <end position="451"/>
    </location>
</feature>
<gene>
    <name evidence="11" type="ORF">FCC1311_047912</name>
</gene>
<reference evidence="11 12" key="1">
    <citation type="submission" date="2017-12" db="EMBL/GenBank/DDBJ databases">
        <title>Sequencing, de novo assembly and annotation of complete genome of a new Thraustochytrid species, strain FCC1311.</title>
        <authorList>
            <person name="Sedici K."/>
            <person name="Godart F."/>
            <person name="Aiese Cigliano R."/>
            <person name="Sanseverino W."/>
            <person name="Barakat M."/>
            <person name="Ortet P."/>
            <person name="Marechal E."/>
            <person name="Cagnac O."/>
            <person name="Amato A."/>
        </authorList>
    </citation>
    <scope>NUCLEOTIDE SEQUENCE [LARGE SCALE GENOMIC DNA]</scope>
</reference>
<comment type="similarity">
    <text evidence="2">Belongs to the CSC1 (TC 1.A.17) family.</text>
</comment>
<feature type="transmembrane region" description="Helical" evidence="8">
    <location>
        <begin position="877"/>
        <end position="898"/>
    </location>
</feature>
<feature type="transmembrane region" description="Helical" evidence="8">
    <location>
        <begin position="24"/>
        <end position="49"/>
    </location>
</feature>
<evidence type="ECO:0000256" key="6">
    <source>
        <dbReference type="ARBA" id="ARBA00023136"/>
    </source>
</evidence>
<keyword evidence="4 8" id="KW-0812">Transmembrane</keyword>
<feature type="transmembrane region" description="Helical" evidence="8">
    <location>
        <begin position="107"/>
        <end position="131"/>
    </location>
</feature>
<feature type="transmembrane region" description="Helical" evidence="8">
    <location>
        <begin position="832"/>
        <end position="857"/>
    </location>
</feature>
<feature type="transmembrane region" description="Helical" evidence="8">
    <location>
        <begin position="1050"/>
        <end position="1072"/>
    </location>
</feature>
<dbReference type="Proteomes" id="UP000241890">
    <property type="component" value="Unassembled WGS sequence"/>
</dbReference>
<dbReference type="EMBL" id="BEYU01000044">
    <property type="protein sequence ID" value="GBG28569.1"/>
    <property type="molecule type" value="Genomic_DNA"/>
</dbReference>
<organism evidence="11 12">
    <name type="scientific">Hondaea fermentalgiana</name>
    <dbReference type="NCBI Taxonomy" id="2315210"/>
    <lineage>
        <taxon>Eukaryota</taxon>
        <taxon>Sar</taxon>
        <taxon>Stramenopiles</taxon>
        <taxon>Bigyra</taxon>
        <taxon>Labyrinthulomycetes</taxon>
        <taxon>Thraustochytrida</taxon>
        <taxon>Thraustochytriidae</taxon>
        <taxon>Hondaea</taxon>
    </lineage>
</organism>
<feature type="region of interest" description="Disordered" evidence="7">
    <location>
        <begin position="594"/>
        <end position="697"/>
    </location>
</feature>
<dbReference type="GO" id="GO:0005227">
    <property type="term" value="F:calcium-activated cation channel activity"/>
    <property type="evidence" value="ECO:0007669"/>
    <property type="project" value="InterPro"/>
</dbReference>
<dbReference type="OrthoDB" id="1689567at2759"/>
<evidence type="ECO:0000256" key="7">
    <source>
        <dbReference type="SAM" id="MobiDB-lite"/>
    </source>
</evidence>
<protein>
    <submittedName>
        <fullName evidence="11">CSC1-like protein ERD4</fullName>
    </submittedName>
</protein>
<keyword evidence="3" id="KW-0813">Transport</keyword>
<evidence type="ECO:0000256" key="2">
    <source>
        <dbReference type="ARBA" id="ARBA00007779"/>
    </source>
</evidence>
<evidence type="ECO:0000259" key="9">
    <source>
        <dbReference type="Pfam" id="PF02714"/>
    </source>
</evidence>
<evidence type="ECO:0000259" key="10">
    <source>
        <dbReference type="Pfam" id="PF13967"/>
    </source>
</evidence>
<evidence type="ECO:0000313" key="12">
    <source>
        <dbReference type="Proteomes" id="UP000241890"/>
    </source>
</evidence>
<feature type="transmembrane region" description="Helical" evidence="8">
    <location>
        <begin position="919"/>
        <end position="939"/>
    </location>
</feature>
<feature type="transmembrane region" description="Helical" evidence="8">
    <location>
        <begin position="1084"/>
        <end position="1106"/>
    </location>
</feature>
<feature type="compositionally biased region" description="Low complexity" evidence="7">
    <location>
        <begin position="368"/>
        <end position="378"/>
    </location>
</feature>
<dbReference type="GO" id="GO:0005886">
    <property type="term" value="C:plasma membrane"/>
    <property type="evidence" value="ECO:0007669"/>
    <property type="project" value="TreeGrafter"/>
</dbReference>
<dbReference type="PANTHER" id="PTHR13018">
    <property type="entry name" value="PROBABLE MEMBRANE PROTEIN DUF221-RELATED"/>
    <property type="match status" value="1"/>
</dbReference>
<feature type="domain" description="CSC1/OSCA1-like 7TM region" evidence="9">
    <location>
        <begin position="828"/>
        <end position="1104"/>
    </location>
</feature>
<feature type="compositionally biased region" description="Low complexity" evidence="7">
    <location>
        <begin position="392"/>
        <end position="412"/>
    </location>
</feature>
<feature type="compositionally biased region" description="Polar residues" evidence="7">
    <location>
        <begin position="441"/>
        <end position="451"/>
    </location>
</feature>
<comment type="subcellular location">
    <subcellularLocation>
        <location evidence="1">Membrane</location>
        <topology evidence="1">Multi-pass membrane protein</topology>
    </subcellularLocation>
</comment>
<feature type="transmembrane region" description="Helical" evidence="8">
    <location>
        <begin position="1112"/>
        <end position="1130"/>
    </location>
</feature>
<dbReference type="PANTHER" id="PTHR13018:SF5">
    <property type="entry name" value="RE44586P"/>
    <property type="match status" value="1"/>
</dbReference>
<evidence type="ECO:0000256" key="1">
    <source>
        <dbReference type="ARBA" id="ARBA00004141"/>
    </source>
</evidence>
<keyword evidence="6 8" id="KW-0472">Membrane</keyword>
<keyword evidence="12" id="KW-1185">Reference proteome</keyword>
<sequence>MSEDAGPTQGPTPAVKPDIAVDTFLSTCASASLGFVVLFAFFAVVRAGAARGGWARKIFAPRLLTARIPPRAPPRGIWKWLRSMSKSEASRRILDEVGLDAFMMNRLLVLCSKTFLWMTPCCLFVLLPLYATEPTNEAVGFKRYTIDSLLKSREADGRLWAAVVMTYVNSIIVLYFLHQEYRQYIRHRHEFLRRLSPQSYTVLVERIPKALCNRPALLHYFRKIFGNRVLDARVVESDPMLNYALRKRLEAVTLLERALYELDRTGKRPWRLYFPWMCGQIRQRMAPLGVFHGDYENIHIAEAGLEEHLLQNDSGASRASTPRAGAQTGEEPQADSSEEDDDDDDDDDEDEDEDDDGEMDGVIEPRSSDLSRSVSQRSPANSSEPGTPQVLTSSPVSPVSSTPPASAAAASTGQDNNAEGELTIPGSTSGANEDALGGLNSAPSTIPNVSVQDSVDEERIYLESWQRELQAGGYSAEQSGAQVNPEAFHGASSHARVVGHAAARHHSLSQGHHHRGQRRSYCLWLMAHFNVYMYIDSIKSYKRELKVWNRRVKRLQFRAMRRRQRIEEEAIANVVIPSQQVVQDQFRLRLKQERKLRRANHQRRHSASGTGELRRRTTGDSLAGDNASMPGGAAMARGYGAGQGASTMRAAENYEPRRRRSLEQRPGAAGDIETATRSSSGKSLNSASASATPLAVPWDDGNNALLRSLLTERKISESGMSVATSDGDEDSEYFLDDDDGLSGYATSDDGQVNLFEHAGLDDILRYAVDQNERTSAFITFSSLTAAMAAAQSTIDRPLKMSISVAPDVRDVLWENLGLPLPLLAFFTWVIRAILAAVVIVFGTITASLAALTNLAYLQKVIPGLREWLIIHGQWVVLFQQLTPMMMVVLYTLVPPIINTVLSVQRRRFMSETQIEFFQVYYYFLLIQVFLFYTVAGGFLQNFSSIVVRPIEFLSLMGRALPSNELFFLQYFVTRTFLLIFELLRVADVSIAVIRGMFTRSRTARDRRTPWCGCTTIDHPTGGNIERTISNITLCFSIGLCYSVICPPMTFVALVFFLVATVVYRNQLLFVYTHEREGGGLMFPYVFRALIISVVIFQLVMLGIFSVRASPTSVSLMIPLVVLTLSFMLFCENAYERPSRFLPLGDASELDIIHGKPKIVLEFQHPALKAPAKLLPESSDADSYRLMRHASLTAWGDTAPSLNDSFSF</sequence>
<dbReference type="AlphaFoldDB" id="A0A2R5GE12"/>
<feature type="compositionally biased region" description="Low complexity" evidence="7">
    <location>
        <begin position="678"/>
        <end position="691"/>
    </location>
</feature>
<feature type="compositionally biased region" description="Basic residues" evidence="7">
    <location>
        <begin position="594"/>
        <end position="606"/>
    </location>
</feature>
<dbReference type="InterPro" id="IPR032880">
    <property type="entry name" value="CSC1/OSCA1-like_N"/>
</dbReference>
<dbReference type="Pfam" id="PF02714">
    <property type="entry name" value="RSN1_7TM"/>
    <property type="match status" value="1"/>
</dbReference>
<dbReference type="InParanoid" id="A0A2R5GE12"/>
<evidence type="ECO:0000256" key="5">
    <source>
        <dbReference type="ARBA" id="ARBA00022989"/>
    </source>
</evidence>
<feature type="compositionally biased region" description="Acidic residues" evidence="7">
    <location>
        <begin position="332"/>
        <end position="361"/>
    </location>
</feature>
<feature type="transmembrane region" description="Helical" evidence="8">
    <location>
        <begin position="976"/>
        <end position="997"/>
    </location>
</feature>
<feature type="transmembrane region" description="Helical" evidence="8">
    <location>
        <begin position="159"/>
        <end position="178"/>
    </location>
</feature>
<proteinExistence type="inferred from homology"/>
<accession>A0A2R5GE12</accession>
<evidence type="ECO:0000256" key="3">
    <source>
        <dbReference type="ARBA" id="ARBA00022448"/>
    </source>
</evidence>
<dbReference type="InterPro" id="IPR003864">
    <property type="entry name" value="CSC1/OSCA1-like_7TM"/>
</dbReference>
<evidence type="ECO:0000313" key="11">
    <source>
        <dbReference type="EMBL" id="GBG28569.1"/>
    </source>
</evidence>
<keyword evidence="5 8" id="KW-1133">Transmembrane helix</keyword>
<feature type="compositionally biased region" description="Polar residues" evidence="7">
    <location>
        <begin position="379"/>
        <end position="391"/>
    </location>
</feature>
<evidence type="ECO:0000256" key="8">
    <source>
        <dbReference type="SAM" id="Phobius"/>
    </source>
</evidence>
<name>A0A2R5GE12_9STRA</name>
<comment type="caution">
    <text evidence="11">The sequence shown here is derived from an EMBL/GenBank/DDBJ whole genome shotgun (WGS) entry which is preliminary data.</text>
</comment>
<dbReference type="InterPro" id="IPR045122">
    <property type="entry name" value="Csc1-like"/>
</dbReference>